<dbReference type="Proteomes" id="UP000601435">
    <property type="component" value="Unassembled WGS sequence"/>
</dbReference>
<evidence type="ECO:0000313" key="2">
    <source>
        <dbReference type="EMBL" id="CAE7792096.1"/>
    </source>
</evidence>
<feature type="compositionally biased region" description="Basic and acidic residues" evidence="1">
    <location>
        <begin position="22"/>
        <end position="44"/>
    </location>
</feature>
<dbReference type="EMBL" id="CAJNJA010043255">
    <property type="protein sequence ID" value="CAE7792096.1"/>
    <property type="molecule type" value="Genomic_DNA"/>
</dbReference>
<dbReference type="PANTHER" id="PTHR33050:SF7">
    <property type="entry name" value="RIBONUCLEASE H"/>
    <property type="match status" value="1"/>
</dbReference>
<feature type="non-terminal residue" evidence="2">
    <location>
        <position position="1333"/>
    </location>
</feature>
<dbReference type="OrthoDB" id="441656at2759"/>
<evidence type="ECO:0000313" key="3">
    <source>
        <dbReference type="Proteomes" id="UP000601435"/>
    </source>
</evidence>
<sequence length="1333" mass="148531">VALSKRSGPVDPPPPAKWPRKGKGEKGEKGGKDGKGPKGGKSDGKIKVGETWYDLVSKTPDGRELCYAYNIKRGCQVKGCQRIHACRIKGCQGNHPAYQHGAQGDSTSGVRPTLRVLYLFSGPARKSDVRRSLDAMCIDHSITLAMAEIDVCRDPSLDLLDPAVSERCLRELTNLEWDVVLVTPPCSTFSRARCVQPGPRPLRSRLYPLGFPWLSDVHRALVDNGNAFVSFSFKVCTTALLHGIPFLLEHPEDLGRTSTGHTPASIWQLPEAAALLGHEHVFSFAVYQCQHGADSPKPTRFLTSIQAAQHMPHMGPPRFDSEDKYVGPLPRYCGHRHKQRLLGTSSTSAAAAYPGDLCALISSWVFSVFDGGGTLATRDSSEFVFSFPPLDSSWKADQVGPLHPAEQLSLSCLKNGRISQGQLLRLSDLLPDEDRVRGSDKAISGQRSFTTGAFVHQDKAGLRRNVGSFPFTSRLLAGLTSSCFQGRVFSSLAFFRDIKQPAHKDTTNGAYENLLLACSEFSGGGLWAQSDEGTCERLVNGIAMTGCVLDWQDRKIIFNPHRWHSTEDWAGCRLVLAAYTINNDGLLSLKDRDRLADLGFRLPGQNKRPLETTVAETEIDDLDYSELKSGCEGPPLTGDFAGSADEFVDGFGRCSPGRWKPSNRGRCMSPSAVTFAETLKARVRRFVTESVPDLAKSTFRLATGHWDGPLFPAEALDKLREDWFVMLPDPLRAREVTPHQPFFLRAMSQTLQILEVGHTAPLGPVPQVFRQRRKDQKYDDSEWEPLMGNYRDGPEVEKSLLEAFAKEEAEGRMFPLSLAEARQRYPGSSLRVAAQAVIPKPDQDFRVVHDGTHGVQVNNEIVMKDRLESPGAREVSSIQKLGTVSDEKVLFGLVGDVKKAHRRYLHHPDHWGVLACRSRSDSSVVWLNRTGTFGIASAAYWFARLIGLVGRLTFRILLEAFVFMLIYADDLHLLSGGPERWINLWMALALLCMQGTPFSEKKWRGGLQLDWVGYWIDYGRFKLGISEKRCHWIIRGIEGMEGNGWLVDVRRFHELHGRLGFMSQVLVWIRPFLAPGYAWLAAVRKGAVLSLPNLIRCVLRFIADRLRLGARTYDSGRLEKDFGELFRTDAACDESSIVLGGWFLHKGPDPGKAPWFQITLDKESVPWLFKEGLGSSWASTSAEMLASLAALHILKRDFRSIWDGPGLFQACFCGGTDNKSADALSCKLLTTRVPLMFVVMEFVTFCDGLGFRCNLSWRPRDSNQEADRITKHNFSDFDGSLRIPFSWSDMTMSVLSPLLRFANFQSEIDDIRTSTLEDVGATPRIRFEKSQWG</sequence>
<proteinExistence type="predicted"/>
<dbReference type="PANTHER" id="PTHR33050">
    <property type="entry name" value="REVERSE TRANSCRIPTASE DOMAIN-CONTAINING PROTEIN"/>
    <property type="match status" value="1"/>
</dbReference>
<organism evidence="2 3">
    <name type="scientific">Symbiodinium necroappetens</name>
    <dbReference type="NCBI Taxonomy" id="1628268"/>
    <lineage>
        <taxon>Eukaryota</taxon>
        <taxon>Sar</taxon>
        <taxon>Alveolata</taxon>
        <taxon>Dinophyceae</taxon>
        <taxon>Suessiales</taxon>
        <taxon>Symbiodiniaceae</taxon>
        <taxon>Symbiodinium</taxon>
    </lineage>
</organism>
<evidence type="ECO:0000256" key="1">
    <source>
        <dbReference type="SAM" id="MobiDB-lite"/>
    </source>
</evidence>
<name>A0A812YRB0_9DINO</name>
<evidence type="ECO:0008006" key="4">
    <source>
        <dbReference type="Google" id="ProtNLM"/>
    </source>
</evidence>
<gene>
    <name evidence="2" type="ORF">SNEC2469_LOCUS23278</name>
</gene>
<protein>
    <recommendedName>
        <fullName evidence="4">C3H1-type domain-containing protein</fullName>
    </recommendedName>
</protein>
<feature type="region of interest" description="Disordered" evidence="1">
    <location>
        <begin position="1"/>
        <end position="44"/>
    </location>
</feature>
<dbReference type="InterPro" id="IPR052055">
    <property type="entry name" value="Hepadnavirus_pol/RT"/>
</dbReference>
<comment type="caution">
    <text evidence="2">The sequence shown here is derived from an EMBL/GenBank/DDBJ whole genome shotgun (WGS) entry which is preliminary data.</text>
</comment>
<accession>A0A812YRB0</accession>
<reference evidence="2" key="1">
    <citation type="submission" date="2021-02" db="EMBL/GenBank/DDBJ databases">
        <authorList>
            <person name="Dougan E. K."/>
            <person name="Rhodes N."/>
            <person name="Thang M."/>
            <person name="Chan C."/>
        </authorList>
    </citation>
    <scope>NUCLEOTIDE SEQUENCE</scope>
</reference>
<keyword evidence="3" id="KW-1185">Reference proteome</keyword>